<gene>
    <name evidence="1" type="ORF">CCHR01_19138</name>
</gene>
<protein>
    <submittedName>
        <fullName evidence="1">Uncharacterized protein</fullName>
    </submittedName>
</protein>
<comment type="caution">
    <text evidence="1">The sequence shown here is derived from an EMBL/GenBank/DDBJ whole genome shotgun (WGS) entry which is preliminary data.</text>
</comment>
<dbReference type="AlphaFoldDB" id="A0AAD8ZZ14"/>
<proteinExistence type="predicted"/>
<reference evidence="1" key="1">
    <citation type="submission" date="2023-01" db="EMBL/GenBank/DDBJ databases">
        <title>Colletotrichum chrysophilum M932 genome sequence.</title>
        <authorList>
            <person name="Baroncelli R."/>
        </authorList>
    </citation>
    <scope>NUCLEOTIDE SEQUENCE</scope>
    <source>
        <strain evidence="1">M932</strain>
    </source>
</reference>
<keyword evidence="2" id="KW-1185">Reference proteome</keyword>
<name>A0AAD8ZZ14_9PEZI</name>
<organism evidence="1 2">
    <name type="scientific">Colletotrichum chrysophilum</name>
    <dbReference type="NCBI Taxonomy" id="1836956"/>
    <lineage>
        <taxon>Eukaryota</taxon>
        <taxon>Fungi</taxon>
        <taxon>Dikarya</taxon>
        <taxon>Ascomycota</taxon>
        <taxon>Pezizomycotina</taxon>
        <taxon>Sordariomycetes</taxon>
        <taxon>Hypocreomycetidae</taxon>
        <taxon>Glomerellales</taxon>
        <taxon>Glomerellaceae</taxon>
        <taxon>Colletotrichum</taxon>
        <taxon>Colletotrichum gloeosporioides species complex</taxon>
    </lineage>
</organism>
<evidence type="ECO:0000313" key="2">
    <source>
        <dbReference type="Proteomes" id="UP001243330"/>
    </source>
</evidence>
<dbReference type="EMBL" id="JAQOWY010000873">
    <property type="protein sequence ID" value="KAK1838242.1"/>
    <property type="molecule type" value="Genomic_DNA"/>
</dbReference>
<sequence length="28" mass="3241">MERIVMCEHQQHHPSLGCPCRWFDAGAT</sequence>
<dbReference type="Proteomes" id="UP001243330">
    <property type="component" value="Unassembled WGS sequence"/>
</dbReference>
<accession>A0AAD8ZZ14</accession>
<evidence type="ECO:0000313" key="1">
    <source>
        <dbReference type="EMBL" id="KAK1838242.1"/>
    </source>
</evidence>